<feature type="compositionally biased region" description="Basic and acidic residues" evidence="1">
    <location>
        <begin position="1111"/>
        <end position="1122"/>
    </location>
</feature>
<proteinExistence type="predicted"/>
<reference evidence="2" key="1">
    <citation type="submission" date="2016-01" db="EMBL/GenBank/DDBJ databases">
        <authorList>
            <person name="Peeters C."/>
        </authorList>
    </citation>
    <scope>NUCLEOTIDE SEQUENCE [LARGE SCALE GENOMIC DNA]</scope>
    <source>
        <strain evidence="2">LMG 29323</strain>
    </source>
</reference>
<accession>A0A158CBH1</accession>
<dbReference type="OrthoDB" id="9007202at2"/>
<feature type="region of interest" description="Disordered" evidence="1">
    <location>
        <begin position="1011"/>
        <end position="1032"/>
    </location>
</feature>
<dbReference type="STRING" id="1777141.AWB80_04962"/>
<feature type="region of interest" description="Disordered" evidence="1">
    <location>
        <begin position="1072"/>
        <end position="1122"/>
    </location>
</feature>
<feature type="compositionally biased region" description="Low complexity" evidence="1">
    <location>
        <begin position="1077"/>
        <end position="1102"/>
    </location>
</feature>
<sequence>MLSGATIEEFKELNKEFDTRDGFVSQNADSNQRIAKKMEGQLPQAMTGYPPEVIRYEQRQVEVQGMLADLPMSEREFYSGALAVLNTSYRLEKDSENRIEIEKQFSGMERAIRNQHARVINDPVDRTLGIFNAPMGEGYMNKFDRQRVDTLERYREDFLDAPNATERKAILSKAVELKSSIQGKINFSLSIVGMLDGGRWEEANKEVDRILQEARAQTDPAKRYELVGRQLFQINPGHDDLKDRTVLAFTQRMRDSEPLRNELYAWHAQVSKPLNAEAVSGPKKYTDILKDPPLVGPDYVRDLSDQYTNVLRDAGEKNYSITPEAKARRQATQVLEGVMRVLFELSPIGPLADLIPSTLPDNVRTGIEFGGMILGALTGAGIGKLTSRAAEAVAASAKAAELDDVAGAGVRVAGKGLVDDSVERMVKEAADSSVMSTQAQAAAEALKKKALAEAGPLADPTSVLAHQAIGLDSPHGSLVTYADKDVNLASLHQGSRPGVLEDAKGDRFIELGGKAYHVRFDNDNSTWRVFDKENRYRPQFPVRLDEATNTWGLHSDVGLRGGVRKISQEVRQKVINLLNEGNMSRLAIAEELGISRPSVVKIAEEENIGLSAPGSLRSLPLTPALKEEAVGLLREGNLTRAEIAERLEISRAAVSKIAKDNDITPARKAVSRAKITPEIRAQVQQLFEERKYSDVQIATRVGISRASVINLRRELHLSPAATLRSRKVTPAMETDIIAQIQGGVPAREVAQANGVSASTVWRISRKIEVPVSRRPVTEEQMDRIFELRNQGLSAQNVAETVGLSQKKIEDIYANVNLDTYKRSWWDTTPVKRTATLSLLDQGRNARDVAREMGLPVDTVRGLANQQRFARDSLAVELLSQGEAPETVADTLGIGRPYLDRLNEGVPRGTHDIHTGSENVALAMDMFGKGYTREEVAEKLGISRWRARSLANEFSAKTMDSVMPQQLRDLVRALSDQDHTFTTGELARGTGLPESTVAVVEHEYEMGSIVTRQGSPVAGPSSSTASHGTDFEWVRPLTLEQEKQAIRAMGEGQPLETIAQKLNVDRAAIERLSEDDLPYTSPTDDTPVPSTSAAPAPAGRPSTIPALTPLTDQDRDEIRGLSRRDQLSSGFIADLFEIPVEVVESVLRSR</sequence>
<evidence type="ECO:0000313" key="3">
    <source>
        <dbReference type="Proteomes" id="UP000054911"/>
    </source>
</evidence>
<comment type="caution">
    <text evidence="2">The sequence shown here is derived from an EMBL/GenBank/DDBJ whole genome shotgun (WGS) entry which is preliminary data.</text>
</comment>
<dbReference type="RefSeq" id="WP_061177324.1">
    <property type="nucleotide sequence ID" value="NZ_FCOE02000018.1"/>
</dbReference>
<evidence type="ECO:0000256" key="1">
    <source>
        <dbReference type="SAM" id="MobiDB-lite"/>
    </source>
</evidence>
<protein>
    <submittedName>
        <fullName evidence="2">Helix-turn-helix domain of resolvase</fullName>
    </submittedName>
</protein>
<organism evidence="2 3">
    <name type="scientific">Caballeronia pedi</name>
    <dbReference type="NCBI Taxonomy" id="1777141"/>
    <lineage>
        <taxon>Bacteria</taxon>
        <taxon>Pseudomonadati</taxon>
        <taxon>Pseudomonadota</taxon>
        <taxon>Betaproteobacteria</taxon>
        <taxon>Burkholderiales</taxon>
        <taxon>Burkholderiaceae</taxon>
        <taxon>Caballeronia</taxon>
    </lineage>
</organism>
<dbReference type="AlphaFoldDB" id="A0A158CBH1"/>
<keyword evidence="3" id="KW-1185">Reference proteome</keyword>
<gene>
    <name evidence="2" type="ORF">AWB80_04962</name>
</gene>
<dbReference type="EMBL" id="FCOE02000018">
    <property type="protein sequence ID" value="SAK79708.1"/>
    <property type="molecule type" value="Genomic_DNA"/>
</dbReference>
<evidence type="ECO:0000313" key="2">
    <source>
        <dbReference type="EMBL" id="SAK79708.1"/>
    </source>
</evidence>
<feature type="compositionally biased region" description="Polar residues" evidence="1">
    <location>
        <begin position="1011"/>
        <end position="1026"/>
    </location>
</feature>
<dbReference type="Proteomes" id="UP000054911">
    <property type="component" value="Unassembled WGS sequence"/>
</dbReference>
<name>A0A158CBH1_9BURK</name>